<accession>A0A9Q0GKD1</accession>
<dbReference type="GO" id="GO:0061630">
    <property type="term" value="F:ubiquitin protein ligase activity"/>
    <property type="evidence" value="ECO:0007669"/>
    <property type="project" value="UniProtKB-EC"/>
</dbReference>
<evidence type="ECO:0000256" key="7">
    <source>
        <dbReference type="ARBA" id="ARBA00022833"/>
    </source>
</evidence>
<dbReference type="OrthoDB" id="8062037at2759"/>
<dbReference type="InterPro" id="IPR013083">
    <property type="entry name" value="Znf_RING/FYVE/PHD"/>
</dbReference>
<feature type="compositionally biased region" description="Low complexity" evidence="9">
    <location>
        <begin position="167"/>
        <end position="183"/>
    </location>
</feature>
<keyword evidence="3" id="KW-0808">Transferase</keyword>
<dbReference type="InterPro" id="IPR001841">
    <property type="entry name" value="Znf_RING"/>
</dbReference>
<organism evidence="11 12">
    <name type="scientific">Protea cynaroides</name>
    <dbReference type="NCBI Taxonomy" id="273540"/>
    <lineage>
        <taxon>Eukaryota</taxon>
        <taxon>Viridiplantae</taxon>
        <taxon>Streptophyta</taxon>
        <taxon>Embryophyta</taxon>
        <taxon>Tracheophyta</taxon>
        <taxon>Spermatophyta</taxon>
        <taxon>Magnoliopsida</taxon>
        <taxon>Proteales</taxon>
        <taxon>Proteaceae</taxon>
        <taxon>Protea</taxon>
    </lineage>
</organism>
<keyword evidence="5 8" id="KW-0863">Zinc-finger</keyword>
<evidence type="ECO:0000256" key="3">
    <source>
        <dbReference type="ARBA" id="ARBA00022679"/>
    </source>
</evidence>
<dbReference type="Gene3D" id="3.30.40.10">
    <property type="entry name" value="Zinc/RING finger domain, C3HC4 (zinc finger)"/>
    <property type="match status" value="1"/>
</dbReference>
<comment type="caution">
    <text evidence="11">The sequence shown here is derived from an EMBL/GenBank/DDBJ whole genome shotgun (WGS) entry which is preliminary data.</text>
</comment>
<evidence type="ECO:0000256" key="9">
    <source>
        <dbReference type="SAM" id="MobiDB-lite"/>
    </source>
</evidence>
<name>A0A9Q0GKD1_9MAGN</name>
<evidence type="ECO:0000256" key="6">
    <source>
        <dbReference type="ARBA" id="ARBA00022786"/>
    </source>
</evidence>
<dbReference type="EC" id="2.3.2.27" evidence="2"/>
<dbReference type="SUPFAM" id="SSF57850">
    <property type="entry name" value="RING/U-box"/>
    <property type="match status" value="1"/>
</dbReference>
<gene>
    <name evidence="11" type="ORF">NE237_002656</name>
</gene>
<evidence type="ECO:0000256" key="8">
    <source>
        <dbReference type="PROSITE-ProRule" id="PRU00175"/>
    </source>
</evidence>
<dbReference type="InterPro" id="IPR045191">
    <property type="entry name" value="MBR1/2-like"/>
</dbReference>
<feature type="domain" description="RING-type" evidence="10">
    <location>
        <begin position="511"/>
        <end position="552"/>
    </location>
</feature>
<evidence type="ECO:0000256" key="1">
    <source>
        <dbReference type="ARBA" id="ARBA00000900"/>
    </source>
</evidence>
<keyword evidence="4" id="KW-0479">Metal-binding</keyword>
<dbReference type="EMBL" id="JAMYWD010001457">
    <property type="protein sequence ID" value="KAJ4942674.1"/>
    <property type="molecule type" value="Genomic_DNA"/>
</dbReference>
<evidence type="ECO:0000313" key="11">
    <source>
        <dbReference type="EMBL" id="KAJ4942674.1"/>
    </source>
</evidence>
<evidence type="ECO:0000256" key="4">
    <source>
        <dbReference type="ARBA" id="ARBA00022723"/>
    </source>
</evidence>
<dbReference type="PANTHER" id="PTHR22937">
    <property type="entry name" value="E3 UBIQUITIN-PROTEIN LIGASE RNF165"/>
    <property type="match status" value="1"/>
</dbReference>
<evidence type="ECO:0000313" key="12">
    <source>
        <dbReference type="Proteomes" id="UP001141806"/>
    </source>
</evidence>
<dbReference type="Pfam" id="PF13639">
    <property type="entry name" value="zf-RING_2"/>
    <property type="match status" value="1"/>
</dbReference>
<evidence type="ECO:0000256" key="2">
    <source>
        <dbReference type="ARBA" id="ARBA00012483"/>
    </source>
</evidence>
<proteinExistence type="predicted"/>
<dbReference type="PANTHER" id="PTHR22937:SF222">
    <property type="entry name" value="RING-TYPE E3 UBIQUITIN TRANSFERASE"/>
    <property type="match status" value="1"/>
</dbReference>
<dbReference type="AlphaFoldDB" id="A0A9Q0GKD1"/>
<evidence type="ECO:0000256" key="5">
    <source>
        <dbReference type="ARBA" id="ARBA00022771"/>
    </source>
</evidence>
<dbReference type="Proteomes" id="UP001141806">
    <property type="component" value="Unassembled WGS sequence"/>
</dbReference>
<dbReference type="SMART" id="SM00184">
    <property type="entry name" value="RING"/>
    <property type="match status" value="1"/>
</dbReference>
<keyword evidence="6" id="KW-0833">Ubl conjugation pathway</keyword>
<feature type="region of interest" description="Disordered" evidence="9">
    <location>
        <begin position="327"/>
        <end position="355"/>
    </location>
</feature>
<dbReference type="GO" id="GO:0008270">
    <property type="term" value="F:zinc ion binding"/>
    <property type="evidence" value="ECO:0007669"/>
    <property type="project" value="UniProtKB-KW"/>
</dbReference>
<keyword evidence="7" id="KW-0862">Zinc</keyword>
<feature type="region of interest" description="Disordered" evidence="9">
    <location>
        <begin position="146"/>
        <end position="183"/>
    </location>
</feature>
<keyword evidence="12" id="KW-1185">Reference proteome</keyword>
<comment type="catalytic activity">
    <reaction evidence="1">
        <text>S-ubiquitinyl-[E2 ubiquitin-conjugating enzyme]-L-cysteine + [acceptor protein]-L-lysine = [E2 ubiquitin-conjugating enzyme]-L-cysteine + N(6)-ubiquitinyl-[acceptor protein]-L-lysine.</text>
        <dbReference type="EC" id="2.3.2.27"/>
    </reaction>
</comment>
<protein>
    <recommendedName>
        <fullName evidence="2">RING-type E3 ubiquitin transferase</fullName>
        <ecNumber evidence="2">2.3.2.27</ecNumber>
    </recommendedName>
</protein>
<evidence type="ECO:0000259" key="10">
    <source>
        <dbReference type="PROSITE" id="PS50089"/>
    </source>
</evidence>
<sequence length="563" mass="62188">MLKDMGQRNMLCTSQMLDGELHQLGQHHLLPEPCIFLGNIVDFPHPNIYPVLSASGNTSNIDNGMFYGTQYNSIQHHHPMANLDFGNVPASNFYDPYMIPSSGRRNLPVSLNHGPTDQLPSSSNHGIIGVSLGDFEGNNHFMDGVRGSCKRKNAEGFPRNSQHANGSTSSSSSSSGPPLSTGLHHWERQFESGAGMLDVASFPPPEFGANGILSVTEGGPRRSVRSRSSPLGLQLDSNLLHNHHHLMQGNFMGQSFQPACSSLLEQQFGSNGGDAGTSTWNYAPTLPYLHGRSVSGGSLDTGGMGAQGYQNTTNVVDSAIPFYPSSISHQHSQQHHDHQHPPPPQVQGMPSQNFSYHPQVPTPSYWHPTNNTFHHSNLNPLQDDTMPGSRYPRPVLPPGFRIYRPHRRAVQQAALEDGHRSRLRILPEDEVAILDFSGFGSFSDHHSDMRLDIDHMSYEELLALEERIGDVKVGLTEETINRHLKTRYHVSPAACINLDEPLGMSQDAETCIICQEEYQNMNMIGTLDCGHEYHVECIKRWLLMKNVCPICKISALSVDGKYG</sequence>
<dbReference type="PROSITE" id="PS50089">
    <property type="entry name" value="ZF_RING_2"/>
    <property type="match status" value="1"/>
</dbReference>
<reference evidence="11" key="1">
    <citation type="journal article" date="2023" name="Plant J.">
        <title>The genome of the king protea, Protea cynaroides.</title>
        <authorList>
            <person name="Chang J."/>
            <person name="Duong T.A."/>
            <person name="Schoeman C."/>
            <person name="Ma X."/>
            <person name="Roodt D."/>
            <person name="Barker N."/>
            <person name="Li Z."/>
            <person name="Van de Peer Y."/>
            <person name="Mizrachi E."/>
        </authorList>
    </citation>
    <scope>NUCLEOTIDE SEQUENCE</scope>
    <source>
        <tissue evidence="11">Young leaves</tissue>
    </source>
</reference>